<keyword evidence="1" id="KW-0472">Membrane</keyword>
<dbReference type="InterPro" id="IPR053150">
    <property type="entry name" value="Teicoplanin_resist-assoc"/>
</dbReference>
<comment type="caution">
    <text evidence="3">The sequence shown here is derived from an EMBL/GenBank/DDBJ whole genome shotgun (WGS) entry which is preliminary data.</text>
</comment>
<dbReference type="PANTHER" id="PTHR36834:SF1">
    <property type="entry name" value="INTEGRAL MEMBRANE PROTEIN"/>
    <property type="match status" value="1"/>
</dbReference>
<organism evidence="3 4">
    <name type="scientific">Xylanimonas ulmi</name>
    <dbReference type="NCBI Taxonomy" id="228973"/>
    <lineage>
        <taxon>Bacteria</taxon>
        <taxon>Bacillati</taxon>
        <taxon>Actinomycetota</taxon>
        <taxon>Actinomycetes</taxon>
        <taxon>Micrococcales</taxon>
        <taxon>Promicromonosporaceae</taxon>
        <taxon>Xylanimonas</taxon>
    </lineage>
</organism>
<dbReference type="Proteomes" id="UP000293852">
    <property type="component" value="Unassembled WGS sequence"/>
</dbReference>
<accession>A0A4Q7M3Z7</accession>
<dbReference type="Pfam" id="PF04892">
    <property type="entry name" value="VanZ"/>
    <property type="match status" value="1"/>
</dbReference>
<dbReference type="AlphaFoldDB" id="A0A4Q7M3Z7"/>
<protein>
    <submittedName>
        <fullName evidence="3">VanZ like protein</fullName>
    </submittedName>
</protein>
<evidence type="ECO:0000256" key="1">
    <source>
        <dbReference type="SAM" id="Phobius"/>
    </source>
</evidence>
<keyword evidence="1" id="KW-0812">Transmembrane</keyword>
<proteinExistence type="predicted"/>
<evidence type="ECO:0000313" key="4">
    <source>
        <dbReference type="Proteomes" id="UP000293852"/>
    </source>
</evidence>
<dbReference type="PANTHER" id="PTHR36834">
    <property type="entry name" value="MEMBRANE PROTEIN-RELATED"/>
    <property type="match status" value="1"/>
</dbReference>
<dbReference type="EMBL" id="SGWX01000001">
    <property type="protein sequence ID" value="RZS61723.1"/>
    <property type="molecule type" value="Genomic_DNA"/>
</dbReference>
<gene>
    <name evidence="3" type="ORF">EV386_2034</name>
</gene>
<dbReference type="OrthoDB" id="4942035at2"/>
<evidence type="ECO:0000259" key="2">
    <source>
        <dbReference type="Pfam" id="PF04892"/>
    </source>
</evidence>
<feature type="domain" description="VanZ-like" evidence="2">
    <location>
        <begin position="5"/>
        <end position="122"/>
    </location>
</feature>
<sequence length="174" mass="18100">MVALFVVYLALLVWVVLWKLEVPHLAEGAVRKLKVVPFGSGLGARANTGVEVAGNLLLFVPFGLYLGLLAPAWRRRRVVAAAAAASLTLEVVQFALALGKADVTDVIVNAAGALVGLVLLAALRRRLGPRTRGVVTRACALATALALLACLAFAASPLHFGPQRAPSPAPSAPR</sequence>
<keyword evidence="4" id="KW-1185">Reference proteome</keyword>
<dbReference type="InterPro" id="IPR006976">
    <property type="entry name" value="VanZ-like"/>
</dbReference>
<name>A0A4Q7M3Z7_9MICO</name>
<feature type="transmembrane region" description="Helical" evidence="1">
    <location>
        <begin position="106"/>
        <end position="123"/>
    </location>
</feature>
<feature type="transmembrane region" description="Helical" evidence="1">
    <location>
        <begin position="78"/>
        <end position="100"/>
    </location>
</feature>
<reference evidence="3 4" key="1">
    <citation type="submission" date="2019-02" db="EMBL/GenBank/DDBJ databases">
        <title>Sequencing the genomes of 1000 actinobacteria strains.</title>
        <authorList>
            <person name="Klenk H.-P."/>
        </authorList>
    </citation>
    <scope>NUCLEOTIDE SEQUENCE [LARGE SCALE GENOMIC DNA]</scope>
    <source>
        <strain evidence="3 4">DSM 16932</strain>
    </source>
</reference>
<dbReference type="RefSeq" id="WP_130414634.1">
    <property type="nucleotide sequence ID" value="NZ_SGWX01000001.1"/>
</dbReference>
<feature type="transmembrane region" description="Helical" evidence="1">
    <location>
        <begin position="52"/>
        <end position="71"/>
    </location>
</feature>
<feature type="transmembrane region" description="Helical" evidence="1">
    <location>
        <begin position="135"/>
        <end position="155"/>
    </location>
</feature>
<keyword evidence="1" id="KW-1133">Transmembrane helix</keyword>
<evidence type="ECO:0000313" key="3">
    <source>
        <dbReference type="EMBL" id="RZS61723.1"/>
    </source>
</evidence>